<dbReference type="Gene3D" id="1.10.10.10">
    <property type="entry name" value="Winged helix-like DNA-binding domain superfamily/Winged helix DNA-binding domain"/>
    <property type="match status" value="1"/>
</dbReference>
<dbReference type="CDD" id="cd01029">
    <property type="entry name" value="TOPRIM_primases"/>
    <property type="match status" value="1"/>
</dbReference>
<dbReference type="OrthoDB" id="9763644at2"/>
<keyword evidence="3" id="KW-0347">Helicase</keyword>
<dbReference type="InterPro" id="IPR006500">
    <property type="entry name" value="Helicase_put_C_phage/plasmid"/>
</dbReference>
<dbReference type="GO" id="GO:0004386">
    <property type="term" value="F:helicase activity"/>
    <property type="evidence" value="ECO:0007669"/>
    <property type="project" value="UniProtKB-KW"/>
</dbReference>
<dbReference type="Pfam" id="PF08706">
    <property type="entry name" value="D5_N"/>
    <property type="match status" value="1"/>
</dbReference>
<dbReference type="Gene3D" id="3.40.50.300">
    <property type="entry name" value="P-loop containing nucleotide triphosphate hydrolases"/>
    <property type="match status" value="1"/>
</dbReference>
<dbReference type="GO" id="GO:0016787">
    <property type="term" value="F:hydrolase activity"/>
    <property type="evidence" value="ECO:0007669"/>
    <property type="project" value="UniProtKB-KW"/>
</dbReference>
<dbReference type="SUPFAM" id="SSF52540">
    <property type="entry name" value="P-loop containing nucleoside triphosphate hydrolases"/>
    <property type="match status" value="1"/>
</dbReference>
<dbReference type="PANTHER" id="PTHR35372:SF2">
    <property type="entry name" value="SF3 HELICASE DOMAIN-CONTAINING PROTEIN"/>
    <property type="match status" value="1"/>
</dbReference>
<feature type="domain" description="SF3 helicase" evidence="5">
    <location>
        <begin position="505"/>
        <end position="658"/>
    </location>
</feature>
<accession>M5PQ41</accession>
<dbReference type="InterPro" id="IPR051620">
    <property type="entry name" value="ORF904-like_C"/>
</dbReference>
<evidence type="ECO:0000313" key="6">
    <source>
        <dbReference type="EMBL" id="EMG36090.1"/>
    </source>
</evidence>
<dbReference type="SMART" id="SM00885">
    <property type="entry name" value="D5_N"/>
    <property type="match status" value="1"/>
</dbReference>
<evidence type="ECO:0000256" key="2">
    <source>
        <dbReference type="ARBA" id="ARBA00022801"/>
    </source>
</evidence>
<dbReference type="InterPro" id="IPR002694">
    <property type="entry name" value="Znf_CHC2"/>
</dbReference>
<dbReference type="GO" id="GO:0005524">
    <property type="term" value="F:ATP binding"/>
    <property type="evidence" value="ECO:0007669"/>
    <property type="project" value="UniProtKB-KW"/>
</dbReference>
<keyword evidence="4" id="KW-0067">ATP-binding</keyword>
<dbReference type="GO" id="GO:0003899">
    <property type="term" value="F:DNA-directed RNA polymerase activity"/>
    <property type="evidence" value="ECO:0007669"/>
    <property type="project" value="InterPro"/>
</dbReference>
<evidence type="ECO:0000259" key="5">
    <source>
        <dbReference type="PROSITE" id="PS51206"/>
    </source>
</evidence>
<dbReference type="InterPro" id="IPR045455">
    <property type="entry name" value="NrS-1_pol-like_helicase"/>
</dbReference>
<dbReference type="InterPro" id="IPR014015">
    <property type="entry name" value="Helicase_SF3_DNA-vir"/>
</dbReference>
<sequence>MGWAGKHLSESDRERIARGLFEVDENMSTDEWLNGKCPLHDDQRPSFGYNFKEDVYHCQAGCSPDGDLINLYCQVHQLDQREGFKDFKAKFGQGADDGAGLKLVKGASGKGKPSKADQVISEDIWQRMQPMPQAWLDKLARTRGWTAEVIRRLDLRVGSVRLNKSGELIEIERPERIAMPVRDTGGKLRNIRLYKPGGDPKIISWAKAYGSARLFPAQPRPDETILLCEGEPDTLCALSHGFNAITQTSKTNTFSKDQAAKFRGRDVVICYDADEPGQEYATKHAKALAGVAKSLRLLSWPDFMGRLPDGNWPKKHGEDLTDFFVKHDKCPDDLRELIAQAEPFGPPSPSEAGPGQFFAMGLGGRVSFKPRFLAERVVQDVPLLNDTKTGALYRWNGRYFEDYAFDQVRLLCLRYLANESTQQRINDAAGQARILSTIPHGRQVNDRDGWVCVRNGMLNLHSLEVAAHAQDYYATYELGVEFNPDSGRKCERWLRYLEMNVQTPRAIAQLQEFFGYCLTRDTRYQKCLILFGPGEDGKSIALNILREMVGAQNCAAVTFRDLEDQFHRATLYNKLLNISTELGSDALESQYFKAIVSGDPINAAFKHQDAFEFKPFCKLAYATNKLPRVLDNSHGYFRRLLPISFKRQFLEGDPDRDPYLESKLLEELSEIFQWSLVGLHRLIKQGRFTDCEETQDLLLDYKRLNNPVLAFAEDRCALGDGYSVKKDDLYDSYRDYCRKSGYSIMHKENFFRELYAAVNTLRAARPRIDGRREWRIEGIAIASEFTS</sequence>
<dbReference type="GO" id="GO:0008270">
    <property type="term" value="F:zinc ion binding"/>
    <property type="evidence" value="ECO:0007669"/>
    <property type="project" value="InterPro"/>
</dbReference>
<keyword evidence="1" id="KW-0547">Nucleotide-binding</keyword>
<dbReference type="PANTHER" id="PTHR35372">
    <property type="entry name" value="ATP BINDING PROTEIN-RELATED"/>
    <property type="match status" value="1"/>
</dbReference>
<dbReference type="PROSITE" id="PS51206">
    <property type="entry name" value="SF3_HELICASE_1"/>
    <property type="match status" value="1"/>
</dbReference>
<dbReference type="Pfam" id="PF03288">
    <property type="entry name" value="Pox_D5"/>
    <property type="match status" value="1"/>
</dbReference>
<dbReference type="AlphaFoldDB" id="M5PQ41"/>
<dbReference type="Pfam" id="PF01807">
    <property type="entry name" value="Zn_ribbon_DnaG"/>
    <property type="match status" value="1"/>
</dbReference>
<reference evidence="6 7" key="1">
    <citation type="journal article" date="2013" name="Genome Announc.">
        <title>Draft Genome Sequence for Desulfovibrio africanus Strain PCS.</title>
        <authorList>
            <person name="Brown S.D."/>
            <person name="Utturkar S.M."/>
            <person name="Arkin A.P."/>
            <person name="Deutschbauer A.M."/>
            <person name="Elias D.A."/>
            <person name="Hazen T.C."/>
            <person name="Chakraborty R."/>
        </authorList>
    </citation>
    <scope>NUCLEOTIDE SEQUENCE [LARGE SCALE GENOMIC DNA]</scope>
    <source>
        <strain evidence="6 7">PCS</strain>
    </source>
</reference>
<dbReference type="Proteomes" id="UP000011922">
    <property type="component" value="Unassembled WGS sequence"/>
</dbReference>
<dbReference type="SUPFAM" id="SSF57783">
    <property type="entry name" value="Zinc beta-ribbon"/>
    <property type="match status" value="1"/>
</dbReference>
<dbReference type="Pfam" id="PF13155">
    <property type="entry name" value="Toprim_2"/>
    <property type="match status" value="1"/>
</dbReference>
<keyword evidence="2" id="KW-0378">Hydrolase</keyword>
<dbReference type="Pfam" id="PF19263">
    <property type="entry name" value="DUF5906"/>
    <property type="match status" value="1"/>
</dbReference>
<dbReference type="InterPro" id="IPR004968">
    <property type="entry name" value="DNA_primase/NTPase_C"/>
</dbReference>
<dbReference type="InterPro" id="IPR034154">
    <property type="entry name" value="TOPRIM_DnaG/twinkle"/>
</dbReference>
<dbReference type="InterPro" id="IPR027417">
    <property type="entry name" value="P-loop_NTPase"/>
</dbReference>
<evidence type="ECO:0000256" key="4">
    <source>
        <dbReference type="ARBA" id="ARBA00022840"/>
    </source>
</evidence>
<dbReference type="GO" id="GO:0006260">
    <property type="term" value="P:DNA replication"/>
    <property type="evidence" value="ECO:0007669"/>
    <property type="project" value="InterPro"/>
</dbReference>
<dbReference type="InterPro" id="IPR036388">
    <property type="entry name" value="WH-like_DNA-bd_sf"/>
</dbReference>
<dbReference type="EMBL" id="AOSV01000035">
    <property type="protein sequence ID" value="EMG36090.1"/>
    <property type="molecule type" value="Genomic_DNA"/>
</dbReference>
<dbReference type="InterPro" id="IPR014818">
    <property type="entry name" value="Phage/plasmid_primase_P4_C"/>
</dbReference>
<organism evidence="6 7">
    <name type="scientific">Desulfocurvibacter africanus PCS</name>
    <dbReference type="NCBI Taxonomy" id="1262666"/>
    <lineage>
        <taxon>Bacteria</taxon>
        <taxon>Pseudomonadati</taxon>
        <taxon>Thermodesulfobacteriota</taxon>
        <taxon>Desulfovibrionia</taxon>
        <taxon>Desulfovibrionales</taxon>
        <taxon>Desulfovibrionaceae</taxon>
        <taxon>Desulfocurvibacter</taxon>
    </lineage>
</organism>
<dbReference type="PATRIC" id="fig|1262666.3.peg.3199"/>
<dbReference type="GO" id="GO:0003677">
    <property type="term" value="F:DNA binding"/>
    <property type="evidence" value="ECO:0007669"/>
    <property type="project" value="InterPro"/>
</dbReference>
<dbReference type="Gene3D" id="3.90.580.10">
    <property type="entry name" value="Zinc finger, CHC2-type domain"/>
    <property type="match status" value="1"/>
</dbReference>
<dbReference type="InterPro" id="IPR036977">
    <property type="entry name" value="DNA_primase_Znf_CHC2"/>
</dbReference>
<protein>
    <submittedName>
        <fullName evidence="6">Phage/plasmid primase, P4 family, C-terminal domain containing protein</fullName>
    </submittedName>
</protein>
<dbReference type="NCBIfam" id="TIGR01613">
    <property type="entry name" value="primase_Cterm"/>
    <property type="match status" value="1"/>
</dbReference>
<gene>
    <name evidence="6" type="ORF">PCS_03154</name>
</gene>
<evidence type="ECO:0000313" key="7">
    <source>
        <dbReference type="Proteomes" id="UP000011922"/>
    </source>
</evidence>
<name>M5PQ41_DESAF</name>
<evidence type="ECO:0000256" key="1">
    <source>
        <dbReference type="ARBA" id="ARBA00022741"/>
    </source>
</evidence>
<dbReference type="SUPFAM" id="SSF46785">
    <property type="entry name" value="Winged helix' DNA-binding domain"/>
    <property type="match status" value="1"/>
</dbReference>
<dbReference type="Gene3D" id="3.40.1360.10">
    <property type="match status" value="1"/>
</dbReference>
<dbReference type="RefSeq" id="WP_005988925.1">
    <property type="nucleotide sequence ID" value="NZ_AOSV01000035.1"/>
</dbReference>
<dbReference type="InterPro" id="IPR036390">
    <property type="entry name" value="WH_DNA-bd_sf"/>
</dbReference>
<comment type="caution">
    <text evidence="6">The sequence shown here is derived from an EMBL/GenBank/DDBJ whole genome shotgun (WGS) entry which is preliminary data.</text>
</comment>
<proteinExistence type="predicted"/>
<evidence type="ECO:0000256" key="3">
    <source>
        <dbReference type="ARBA" id="ARBA00022806"/>
    </source>
</evidence>
<dbReference type="SUPFAM" id="SSF56731">
    <property type="entry name" value="DNA primase core"/>
    <property type="match status" value="1"/>
</dbReference>